<evidence type="ECO:0000313" key="7">
    <source>
        <dbReference type="EMBL" id="GAA4729566.1"/>
    </source>
</evidence>
<dbReference type="CDD" id="cd15904">
    <property type="entry name" value="TSPO_MBR"/>
    <property type="match status" value="1"/>
</dbReference>
<dbReference type="InterPro" id="IPR038330">
    <property type="entry name" value="TspO/MBR-related_sf"/>
</dbReference>
<comment type="caution">
    <text evidence="7">The sequence shown here is derived from an EMBL/GenBank/DDBJ whole genome shotgun (WGS) entry which is preliminary data.</text>
</comment>
<evidence type="ECO:0000256" key="5">
    <source>
        <dbReference type="ARBA" id="ARBA00023136"/>
    </source>
</evidence>
<name>A0ABP8YJL1_9ACTN</name>
<proteinExistence type="inferred from homology"/>
<keyword evidence="5 6" id="KW-0472">Membrane</keyword>
<reference evidence="8" key="1">
    <citation type="journal article" date="2019" name="Int. J. Syst. Evol. Microbiol.">
        <title>The Global Catalogue of Microorganisms (GCM) 10K type strain sequencing project: providing services to taxonomists for standard genome sequencing and annotation.</title>
        <authorList>
            <consortium name="The Broad Institute Genomics Platform"/>
            <consortium name="The Broad Institute Genome Sequencing Center for Infectious Disease"/>
            <person name="Wu L."/>
            <person name="Ma J."/>
        </authorList>
    </citation>
    <scope>NUCLEOTIDE SEQUENCE [LARGE SCALE GENOMIC DNA]</scope>
    <source>
        <strain evidence="8">JCM 18532</strain>
    </source>
</reference>
<comment type="subcellular location">
    <subcellularLocation>
        <location evidence="1">Membrane</location>
        <topology evidence="1">Multi-pass membrane protein</topology>
    </subcellularLocation>
</comment>
<feature type="transmembrane region" description="Helical" evidence="6">
    <location>
        <begin position="85"/>
        <end position="103"/>
    </location>
</feature>
<feature type="transmembrane region" description="Helical" evidence="6">
    <location>
        <begin position="12"/>
        <end position="37"/>
    </location>
</feature>
<feature type="transmembrane region" description="Helical" evidence="6">
    <location>
        <begin position="109"/>
        <end position="131"/>
    </location>
</feature>
<dbReference type="Proteomes" id="UP001499882">
    <property type="component" value="Unassembled WGS sequence"/>
</dbReference>
<dbReference type="Gene3D" id="1.20.1260.100">
    <property type="entry name" value="TspO/MBR protein"/>
    <property type="match status" value="1"/>
</dbReference>
<evidence type="ECO:0000256" key="1">
    <source>
        <dbReference type="ARBA" id="ARBA00004141"/>
    </source>
</evidence>
<sequence length="163" mass="17430">MSASASARPQRGVPAWLAAIAYGAAVIVVAAIGGAAASSSAETYRSLDLPPFAPPSAVFGPVWTVLYVLIATSGWLVWRRVGVDAAMVPYVVQLVLNALWTPLFFAAGWYGVALIEIVTLLAAVLWTIVAFRTRSRVAVLLLPYLAWVGFATALNASIWWLNR</sequence>
<evidence type="ECO:0000256" key="3">
    <source>
        <dbReference type="ARBA" id="ARBA00022692"/>
    </source>
</evidence>
<dbReference type="PIRSF" id="PIRSF005859">
    <property type="entry name" value="PBR"/>
    <property type="match status" value="1"/>
</dbReference>
<accession>A0ABP8YJL1</accession>
<dbReference type="Pfam" id="PF03073">
    <property type="entry name" value="TspO_MBR"/>
    <property type="match status" value="1"/>
</dbReference>
<dbReference type="InterPro" id="IPR004307">
    <property type="entry name" value="TspO_MBR"/>
</dbReference>
<dbReference type="PANTHER" id="PTHR10057:SF0">
    <property type="entry name" value="TRANSLOCATOR PROTEIN"/>
    <property type="match status" value="1"/>
</dbReference>
<dbReference type="EMBL" id="BAABKN010000007">
    <property type="protein sequence ID" value="GAA4729566.1"/>
    <property type="molecule type" value="Genomic_DNA"/>
</dbReference>
<dbReference type="RefSeq" id="WP_345525658.1">
    <property type="nucleotide sequence ID" value="NZ_BAABKN010000007.1"/>
</dbReference>
<feature type="transmembrane region" description="Helical" evidence="6">
    <location>
        <begin position="57"/>
        <end position="78"/>
    </location>
</feature>
<evidence type="ECO:0000256" key="4">
    <source>
        <dbReference type="ARBA" id="ARBA00022989"/>
    </source>
</evidence>
<evidence type="ECO:0000313" key="8">
    <source>
        <dbReference type="Proteomes" id="UP001499882"/>
    </source>
</evidence>
<evidence type="ECO:0000256" key="6">
    <source>
        <dbReference type="SAM" id="Phobius"/>
    </source>
</evidence>
<keyword evidence="8" id="KW-1185">Reference proteome</keyword>
<keyword evidence="4 6" id="KW-1133">Transmembrane helix</keyword>
<keyword evidence="3 6" id="KW-0812">Transmembrane</keyword>
<evidence type="ECO:0000256" key="2">
    <source>
        <dbReference type="ARBA" id="ARBA00007524"/>
    </source>
</evidence>
<comment type="similarity">
    <text evidence="2">Belongs to the TspO/BZRP family.</text>
</comment>
<dbReference type="PANTHER" id="PTHR10057">
    <property type="entry name" value="PERIPHERAL-TYPE BENZODIAZEPINE RECEPTOR"/>
    <property type="match status" value="1"/>
</dbReference>
<feature type="transmembrane region" description="Helical" evidence="6">
    <location>
        <begin position="138"/>
        <end position="161"/>
    </location>
</feature>
<gene>
    <name evidence="7" type="ORF">GCM10023350_11060</name>
</gene>
<protein>
    <submittedName>
        <fullName evidence="7">Tryptophan-rich sensory protein</fullName>
    </submittedName>
</protein>
<organism evidence="7 8">
    <name type="scientific">Nocardioides endophyticus</name>
    <dbReference type="NCBI Taxonomy" id="1353775"/>
    <lineage>
        <taxon>Bacteria</taxon>
        <taxon>Bacillati</taxon>
        <taxon>Actinomycetota</taxon>
        <taxon>Actinomycetes</taxon>
        <taxon>Propionibacteriales</taxon>
        <taxon>Nocardioidaceae</taxon>
        <taxon>Nocardioides</taxon>
    </lineage>
</organism>